<dbReference type="SUPFAM" id="SSF102405">
    <property type="entry name" value="MCP/YpsA-like"/>
    <property type="match status" value="1"/>
</dbReference>
<sequence>MNMTDPATTVPVVAVFASDKGPGDPERASIMGQAGTYFARRGAHIVCLAENGVIPVPLITAARTAGGLVQIVADATIALPRALAGVTMEVLPDRDERLTRVAQLADAYVALPGSLASASTLFGSWAAARAQGRTPPVVMLNRHRAYEVMRGYAADVLSPGLPGYERAVQFADTIEDLWARLSRLVSEAR</sequence>
<dbReference type="Gene3D" id="3.40.50.450">
    <property type="match status" value="1"/>
</dbReference>
<name>A0A5B8LQV3_9HYPH</name>
<protein>
    <submittedName>
        <fullName evidence="1">Uncharacterized protein</fullName>
    </submittedName>
</protein>
<keyword evidence="2" id="KW-1185">Reference proteome</keyword>
<evidence type="ECO:0000313" key="1">
    <source>
        <dbReference type="EMBL" id="QDZ10618.1"/>
    </source>
</evidence>
<organism evidence="1 2">
    <name type="scientific">Devosia ginsengisoli</name>
    <dbReference type="NCBI Taxonomy" id="400770"/>
    <lineage>
        <taxon>Bacteria</taxon>
        <taxon>Pseudomonadati</taxon>
        <taxon>Pseudomonadota</taxon>
        <taxon>Alphaproteobacteria</taxon>
        <taxon>Hyphomicrobiales</taxon>
        <taxon>Devosiaceae</taxon>
        <taxon>Devosia</taxon>
    </lineage>
</organism>
<proteinExistence type="predicted"/>
<dbReference type="KEGG" id="dea:FPZ08_07550"/>
<dbReference type="OrthoDB" id="7947920at2"/>
<evidence type="ECO:0000313" key="2">
    <source>
        <dbReference type="Proteomes" id="UP000315364"/>
    </source>
</evidence>
<reference evidence="1 2" key="1">
    <citation type="submission" date="2019-07" db="EMBL/GenBank/DDBJ databases">
        <title>Full genome sequence of Devosia sp. Gsoil 520.</title>
        <authorList>
            <person name="Im W.-T."/>
        </authorList>
    </citation>
    <scope>NUCLEOTIDE SEQUENCE [LARGE SCALE GENOMIC DNA]</scope>
    <source>
        <strain evidence="1 2">Gsoil 520</strain>
    </source>
</reference>
<accession>A0A5B8LQV3</accession>
<dbReference type="EMBL" id="CP042304">
    <property type="protein sequence ID" value="QDZ10618.1"/>
    <property type="molecule type" value="Genomic_DNA"/>
</dbReference>
<dbReference type="AlphaFoldDB" id="A0A5B8LQV3"/>
<dbReference type="RefSeq" id="WP_146289404.1">
    <property type="nucleotide sequence ID" value="NZ_CP042304.1"/>
</dbReference>
<gene>
    <name evidence="1" type="ORF">FPZ08_07550</name>
</gene>
<dbReference type="Proteomes" id="UP000315364">
    <property type="component" value="Chromosome"/>
</dbReference>